<dbReference type="PRINTS" id="PR00062">
    <property type="entry name" value="RIBOSOMALL20"/>
</dbReference>
<dbReference type="OrthoDB" id="9808966at2"/>
<keyword evidence="5 7" id="KW-0687">Ribonucleoprotein</keyword>
<dbReference type="SUPFAM" id="SSF74731">
    <property type="entry name" value="Ribosomal protein L20"/>
    <property type="match status" value="1"/>
</dbReference>
<dbReference type="GO" id="GO:0000027">
    <property type="term" value="P:ribosomal large subunit assembly"/>
    <property type="evidence" value="ECO:0007669"/>
    <property type="project" value="UniProtKB-UniRule"/>
</dbReference>
<sequence length="119" mass="13248">MARVKRGVTAHAKHKKVYKITKGFSGRRKNTIRAAKAAADKAGQYAFRDRKRKKRTFRALWIQRLNAAVRPFGMTYSRFIDGLSKSGITVDRKVLSDLAINEPAAFQAIAEKAKAALAA</sequence>
<dbReference type="InterPro" id="IPR035566">
    <property type="entry name" value="Ribosomal_protein_bL20_C"/>
</dbReference>
<dbReference type="PANTHER" id="PTHR10986">
    <property type="entry name" value="39S RIBOSOMAL PROTEIN L20"/>
    <property type="match status" value="1"/>
</dbReference>
<dbReference type="NCBIfam" id="TIGR01032">
    <property type="entry name" value="rplT_bact"/>
    <property type="match status" value="1"/>
</dbReference>
<dbReference type="GO" id="GO:1990904">
    <property type="term" value="C:ribonucleoprotein complex"/>
    <property type="evidence" value="ECO:0007669"/>
    <property type="project" value="UniProtKB-KW"/>
</dbReference>
<keyword evidence="3 7" id="KW-0694">RNA-binding</keyword>
<keyword evidence="4 7" id="KW-0689">Ribosomal protein</keyword>
<name>A0A1V4I3E0_NITVU</name>
<dbReference type="GO" id="GO:0003735">
    <property type="term" value="F:structural constituent of ribosome"/>
    <property type="evidence" value="ECO:0007669"/>
    <property type="project" value="InterPro"/>
</dbReference>
<evidence type="ECO:0000313" key="9">
    <source>
        <dbReference type="EMBL" id="OPH84741.1"/>
    </source>
</evidence>
<dbReference type="InterPro" id="IPR049946">
    <property type="entry name" value="RIBOSOMAL_L20_CS"/>
</dbReference>
<dbReference type="FunFam" id="1.10.1900.20:FF:000001">
    <property type="entry name" value="50S ribosomal protein L20"/>
    <property type="match status" value="1"/>
</dbReference>
<keyword evidence="10" id="KW-1185">Reference proteome</keyword>
<reference evidence="9 10" key="1">
    <citation type="submission" date="2017-02" db="EMBL/GenBank/DDBJ databases">
        <title>Genome sequence of the nitrite-oxidizing bacterium Nitrobacter vulgaris strain Ab1.</title>
        <authorList>
            <person name="Mellbye B.L."/>
            <person name="Davis E.W."/>
            <person name="Spieck E."/>
            <person name="Chang J.H."/>
            <person name="Bottomley P.J."/>
            <person name="Sayavedra-Soto L.A."/>
        </authorList>
    </citation>
    <scope>NUCLEOTIDE SEQUENCE [LARGE SCALE GENOMIC DNA]</scope>
    <source>
        <strain evidence="9 10">Ab1</strain>
    </source>
</reference>
<dbReference type="EMBL" id="MWPQ01000001">
    <property type="protein sequence ID" value="OPH84741.1"/>
    <property type="molecule type" value="Genomic_DNA"/>
</dbReference>
<dbReference type="RefSeq" id="WP_079445120.1">
    <property type="nucleotide sequence ID" value="NZ_JAVDPZ010000004.1"/>
</dbReference>
<dbReference type="Gene3D" id="1.10.1900.20">
    <property type="entry name" value="Ribosomal protein L20"/>
    <property type="match status" value="1"/>
</dbReference>
<dbReference type="STRING" id="29421.B2M20_00355"/>
<evidence type="ECO:0000256" key="4">
    <source>
        <dbReference type="ARBA" id="ARBA00022980"/>
    </source>
</evidence>
<evidence type="ECO:0000256" key="1">
    <source>
        <dbReference type="ARBA" id="ARBA00007698"/>
    </source>
</evidence>
<dbReference type="GO" id="GO:0006412">
    <property type="term" value="P:translation"/>
    <property type="evidence" value="ECO:0007669"/>
    <property type="project" value="InterPro"/>
</dbReference>
<organism evidence="9 10">
    <name type="scientific">Nitrobacter vulgaris</name>
    <dbReference type="NCBI Taxonomy" id="29421"/>
    <lineage>
        <taxon>Bacteria</taxon>
        <taxon>Pseudomonadati</taxon>
        <taxon>Pseudomonadota</taxon>
        <taxon>Alphaproteobacteria</taxon>
        <taxon>Hyphomicrobiales</taxon>
        <taxon>Nitrobacteraceae</taxon>
        <taxon>Nitrobacter</taxon>
    </lineage>
</organism>
<dbReference type="Gene3D" id="6.10.160.10">
    <property type="match status" value="1"/>
</dbReference>
<protein>
    <recommendedName>
        <fullName evidence="6 7">Large ribosomal subunit protein bL20</fullName>
    </recommendedName>
</protein>
<dbReference type="CDD" id="cd07026">
    <property type="entry name" value="Ribosomal_L20"/>
    <property type="match status" value="1"/>
</dbReference>
<dbReference type="HAMAP" id="MF_00382">
    <property type="entry name" value="Ribosomal_bL20"/>
    <property type="match status" value="1"/>
</dbReference>
<accession>A0A1V4I3E0</accession>
<evidence type="ECO:0000313" key="10">
    <source>
        <dbReference type="Proteomes" id="UP000189940"/>
    </source>
</evidence>
<dbReference type="GO" id="GO:0005840">
    <property type="term" value="C:ribosome"/>
    <property type="evidence" value="ECO:0007669"/>
    <property type="project" value="UniProtKB-KW"/>
</dbReference>
<comment type="caution">
    <text evidence="9">The sequence shown here is derived from an EMBL/GenBank/DDBJ whole genome shotgun (WGS) entry which is preliminary data.</text>
</comment>
<dbReference type="Pfam" id="PF00453">
    <property type="entry name" value="Ribosomal_L20"/>
    <property type="match status" value="1"/>
</dbReference>
<evidence type="ECO:0000256" key="3">
    <source>
        <dbReference type="ARBA" id="ARBA00022884"/>
    </source>
</evidence>
<comment type="function">
    <text evidence="7 8">Binds directly to 23S ribosomal RNA and is necessary for the in vitro assembly process of the 50S ribosomal subunit. It is not involved in the protein synthesizing functions of that subunit.</text>
</comment>
<comment type="similarity">
    <text evidence="1 7 8">Belongs to the bacterial ribosomal protein bL20 family.</text>
</comment>
<proteinExistence type="inferred from homology"/>
<evidence type="ECO:0000256" key="7">
    <source>
        <dbReference type="HAMAP-Rule" id="MF_00382"/>
    </source>
</evidence>
<dbReference type="AlphaFoldDB" id="A0A1V4I3E0"/>
<evidence type="ECO:0000256" key="5">
    <source>
        <dbReference type="ARBA" id="ARBA00023274"/>
    </source>
</evidence>
<evidence type="ECO:0000256" key="8">
    <source>
        <dbReference type="RuleBase" id="RU000560"/>
    </source>
</evidence>
<dbReference type="InterPro" id="IPR005813">
    <property type="entry name" value="Ribosomal_bL20"/>
</dbReference>
<gene>
    <name evidence="7" type="primary">rplT</name>
    <name evidence="9" type="ORF">B2M20_00355</name>
</gene>
<dbReference type="GO" id="GO:0019843">
    <property type="term" value="F:rRNA binding"/>
    <property type="evidence" value="ECO:0007669"/>
    <property type="project" value="UniProtKB-UniRule"/>
</dbReference>
<evidence type="ECO:0000256" key="6">
    <source>
        <dbReference type="ARBA" id="ARBA00035172"/>
    </source>
</evidence>
<dbReference type="Proteomes" id="UP000189940">
    <property type="component" value="Unassembled WGS sequence"/>
</dbReference>
<dbReference type="PROSITE" id="PS00937">
    <property type="entry name" value="RIBOSOMAL_L20"/>
    <property type="match status" value="1"/>
</dbReference>
<evidence type="ECO:0000256" key="2">
    <source>
        <dbReference type="ARBA" id="ARBA00022730"/>
    </source>
</evidence>
<keyword evidence="2 7" id="KW-0699">rRNA-binding</keyword>